<evidence type="ECO:0000259" key="2">
    <source>
        <dbReference type="Pfam" id="PF21181"/>
    </source>
</evidence>
<dbReference type="Proteomes" id="UP000469185">
    <property type="component" value="Unassembled WGS sequence"/>
</dbReference>
<dbReference type="SUPFAM" id="SSF52266">
    <property type="entry name" value="SGNH hydrolase"/>
    <property type="match status" value="1"/>
</dbReference>
<organism evidence="3 4">
    <name type="scientific">Phytoactinopolyspora alkaliphila</name>
    <dbReference type="NCBI Taxonomy" id="1783498"/>
    <lineage>
        <taxon>Bacteria</taxon>
        <taxon>Bacillati</taxon>
        <taxon>Actinomycetota</taxon>
        <taxon>Actinomycetes</taxon>
        <taxon>Jiangellales</taxon>
        <taxon>Jiangellaceae</taxon>
        <taxon>Phytoactinopolyspora</taxon>
    </lineage>
</organism>
<dbReference type="Pfam" id="PF21181">
    <property type="entry name" value="SsfX3_N"/>
    <property type="match status" value="1"/>
</dbReference>
<dbReference type="Pfam" id="PF14606">
    <property type="entry name" value="Lipase_GDSL_3"/>
    <property type="match status" value="1"/>
</dbReference>
<protein>
    <submittedName>
        <fullName evidence="3">Uncharacterized protein</fullName>
    </submittedName>
</protein>
<proteinExistence type="predicted"/>
<name>A0A6N9YSG2_9ACTN</name>
<evidence type="ECO:0000259" key="1">
    <source>
        <dbReference type="Pfam" id="PF14606"/>
    </source>
</evidence>
<feature type="domain" description="SGNH hydrolase-type esterase" evidence="1">
    <location>
        <begin position="157"/>
        <end position="323"/>
    </location>
</feature>
<dbReference type="InterPro" id="IPR036514">
    <property type="entry name" value="SGNH_hydro_sf"/>
</dbReference>
<dbReference type="InterPro" id="IPR013830">
    <property type="entry name" value="SGNH_hydro"/>
</dbReference>
<dbReference type="InterPro" id="IPR048977">
    <property type="entry name" value="SsfX3-like_N"/>
</dbReference>
<evidence type="ECO:0000313" key="3">
    <source>
        <dbReference type="EMBL" id="NED97877.1"/>
    </source>
</evidence>
<sequence>MSATGESNGAAVHDVDLRDDRVTWGGAVEVEHASGWSRGWRLPVSQIHLFPGEQLRSRAAMQAGIRLEFRADATTISGTAMVDEQPRTPLIDLVIDGSYVASSSIIGDGSFAFHALPAGMKTVELWLPQYGDVRLTSLAVNVGADVRPASGAVRPHLVTYGSSITQCRAAASPSRTWPALVAADLGMDLTCLGFGSECHLDPMIARLIRDRPADVIITCLGINVYGSGTFTERSFLPAILGFLSTVRDGHPGKPIVVLSPIISPERETAVGPTGMTLHEVRSAVEEAARLLSEDDGDIHLISGLDVFGLERAALLHDGLHPGPEGYVALGRSILARLRTVLPPSLDASTRAATQR</sequence>
<comment type="caution">
    <text evidence="3">The sequence shown here is derived from an EMBL/GenBank/DDBJ whole genome shotgun (WGS) entry which is preliminary data.</text>
</comment>
<evidence type="ECO:0000313" key="4">
    <source>
        <dbReference type="Proteomes" id="UP000469185"/>
    </source>
</evidence>
<dbReference type="Gene3D" id="3.40.50.1110">
    <property type="entry name" value="SGNH hydrolase"/>
    <property type="match status" value="1"/>
</dbReference>
<gene>
    <name evidence="3" type="ORF">G1H11_21495</name>
</gene>
<dbReference type="EMBL" id="JAAGOB010000014">
    <property type="protein sequence ID" value="NED97877.1"/>
    <property type="molecule type" value="Genomic_DNA"/>
</dbReference>
<dbReference type="RefSeq" id="WP_163820669.1">
    <property type="nucleotide sequence ID" value="NZ_JAAGOB010000014.1"/>
</dbReference>
<dbReference type="Gene3D" id="2.60.120.260">
    <property type="entry name" value="Galactose-binding domain-like"/>
    <property type="match status" value="1"/>
</dbReference>
<reference evidence="3 4" key="1">
    <citation type="submission" date="2020-02" db="EMBL/GenBank/DDBJ databases">
        <authorList>
            <person name="Li X.-J."/>
            <person name="Feng X.-M."/>
        </authorList>
    </citation>
    <scope>NUCLEOTIDE SEQUENCE [LARGE SCALE GENOMIC DNA]</scope>
    <source>
        <strain evidence="3 4">CGMCC 4.7225</strain>
    </source>
</reference>
<dbReference type="AlphaFoldDB" id="A0A6N9YSG2"/>
<keyword evidence="4" id="KW-1185">Reference proteome</keyword>
<accession>A0A6N9YSG2</accession>
<feature type="domain" description="SsfX3-like N-terminal" evidence="2">
    <location>
        <begin position="23"/>
        <end position="131"/>
    </location>
</feature>